<keyword evidence="1" id="KW-0732">Signal</keyword>
<organism evidence="2 3">
    <name type="scientific">Pseudomonas chlororaphis subsp. aurantiaca</name>
    <dbReference type="NCBI Taxonomy" id="86192"/>
    <lineage>
        <taxon>Bacteria</taxon>
        <taxon>Pseudomonadati</taxon>
        <taxon>Pseudomonadota</taxon>
        <taxon>Gammaproteobacteria</taxon>
        <taxon>Pseudomonadales</taxon>
        <taxon>Pseudomonadaceae</taxon>
        <taxon>Pseudomonas</taxon>
    </lineage>
</organism>
<feature type="signal peptide" evidence="1">
    <location>
        <begin position="1"/>
        <end position="22"/>
    </location>
</feature>
<sequence>MKPSNTALLALAISSITAMAHAESVSQEFVPTTLAGTNAQSEAKGFIDGQSLGGTTRNWYANELKRRDDTFSYKKNSVKNDPTAPKTPT</sequence>
<evidence type="ECO:0000313" key="2">
    <source>
        <dbReference type="EMBL" id="MBU4635750.1"/>
    </source>
</evidence>
<feature type="non-terminal residue" evidence="2">
    <location>
        <position position="89"/>
    </location>
</feature>
<dbReference type="Proteomes" id="UP000787568">
    <property type="component" value="Unassembled WGS sequence"/>
</dbReference>
<name>A0AAJ1E3I1_9PSED</name>
<feature type="chain" id="PRO_5042508111" evidence="1">
    <location>
        <begin position="23"/>
        <end position="89"/>
    </location>
</feature>
<proteinExistence type="predicted"/>
<protein>
    <submittedName>
        <fullName evidence="2">Outer membrane porin, OprD family</fullName>
    </submittedName>
</protein>
<dbReference type="EMBL" id="JAEEFW010000008">
    <property type="protein sequence ID" value="MBU4635750.1"/>
    <property type="molecule type" value="Genomic_DNA"/>
</dbReference>
<evidence type="ECO:0000313" key="3">
    <source>
        <dbReference type="Proteomes" id="UP000787568"/>
    </source>
</evidence>
<evidence type="ECO:0000256" key="1">
    <source>
        <dbReference type="SAM" id="SignalP"/>
    </source>
</evidence>
<accession>A0AAJ1E3I1</accession>
<dbReference type="AlphaFoldDB" id="A0AAJ1E3I1"/>
<gene>
    <name evidence="2" type="ORF">I8747_23360</name>
</gene>
<reference evidence="2" key="1">
    <citation type="submission" date="2020-12" db="EMBL/GenBank/DDBJ databases">
        <title>Generalized mutagenesis with transposon Tn5. A laboratory procedure for the identification of genes responsible for a bacterial phenotype and its regulation, illustrated with phenazine production in Pseudomonas chlororaphis.</title>
        <authorList>
            <person name="Muzio F."/>
            <person name="Sobrero P."/>
            <person name="Agaras B."/>
            <person name="Valverde C."/>
        </authorList>
    </citation>
    <scope>NUCLEOTIDE SEQUENCE</scope>
    <source>
        <strain evidence="2">SMMP3</strain>
    </source>
</reference>
<comment type="caution">
    <text evidence="2">The sequence shown here is derived from an EMBL/GenBank/DDBJ whole genome shotgun (WGS) entry which is preliminary data.</text>
</comment>